<evidence type="ECO:0000313" key="2">
    <source>
        <dbReference type="Proteomes" id="UP000805193"/>
    </source>
</evidence>
<reference evidence="1 2" key="1">
    <citation type="journal article" date="2020" name="Cell">
        <title>Large-Scale Comparative Analyses of Tick Genomes Elucidate Their Genetic Diversity and Vector Capacities.</title>
        <authorList>
            <consortium name="Tick Genome and Microbiome Consortium (TIGMIC)"/>
            <person name="Jia N."/>
            <person name="Wang J."/>
            <person name="Shi W."/>
            <person name="Du L."/>
            <person name="Sun Y."/>
            <person name="Zhan W."/>
            <person name="Jiang J.F."/>
            <person name="Wang Q."/>
            <person name="Zhang B."/>
            <person name="Ji P."/>
            <person name="Bell-Sakyi L."/>
            <person name="Cui X.M."/>
            <person name="Yuan T.T."/>
            <person name="Jiang B.G."/>
            <person name="Yang W.F."/>
            <person name="Lam T.T."/>
            <person name="Chang Q.C."/>
            <person name="Ding S.J."/>
            <person name="Wang X.J."/>
            <person name="Zhu J.G."/>
            <person name="Ruan X.D."/>
            <person name="Zhao L."/>
            <person name="Wei J.T."/>
            <person name="Ye R.Z."/>
            <person name="Que T.C."/>
            <person name="Du C.H."/>
            <person name="Zhou Y.H."/>
            <person name="Cheng J.X."/>
            <person name="Dai P.F."/>
            <person name="Guo W.B."/>
            <person name="Han X.H."/>
            <person name="Huang E.J."/>
            <person name="Li L.F."/>
            <person name="Wei W."/>
            <person name="Gao Y.C."/>
            <person name="Liu J.Z."/>
            <person name="Shao H.Z."/>
            <person name="Wang X."/>
            <person name="Wang C.C."/>
            <person name="Yang T.C."/>
            <person name="Huo Q.B."/>
            <person name="Li W."/>
            <person name="Chen H.Y."/>
            <person name="Chen S.E."/>
            <person name="Zhou L.G."/>
            <person name="Ni X.B."/>
            <person name="Tian J.H."/>
            <person name="Sheng Y."/>
            <person name="Liu T."/>
            <person name="Pan Y.S."/>
            <person name="Xia L.Y."/>
            <person name="Li J."/>
            <person name="Zhao F."/>
            <person name="Cao W.C."/>
        </authorList>
    </citation>
    <scope>NUCLEOTIDE SEQUENCE [LARGE SCALE GENOMIC DNA]</scope>
    <source>
        <strain evidence="1">Iper-2018</strain>
    </source>
</reference>
<sequence>MPHDRQPGSGRRDARSSRLGPYVPRGPASGSGTIVPVPARANAAHITHCHVDRSDPGRVRRWL</sequence>
<name>A0AC60PW61_IXOPE</name>
<dbReference type="Proteomes" id="UP000805193">
    <property type="component" value="Unassembled WGS sequence"/>
</dbReference>
<comment type="caution">
    <text evidence="1">The sequence shown here is derived from an EMBL/GenBank/DDBJ whole genome shotgun (WGS) entry which is preliminary data.</text>
</comment>
<gene>
    <name evidence="1" type="ORF">HPB47_027341</name>
</gene>
<organism evidence="1 2">
    <name type="scientific">Ixodes persulcatus</name>
    <name type="common">Taiga tick</name>
    <dbReference type="NCBI Taxonomy" id="34615"/>
    <lineage>
        <taxon>Eukaryota</taxon>
        <taxon>Metazoa</taxon>
        <taxon>Ecdysozoa</taxon>
        <taxon>Arthropoda</taxon>
        <taxon>Chelicerata</taxon>
        <taxon>Arachnida</taxon>
        <taxon>Acari</taxon>
        <taxon>Parasitiformes</taxon>
        <taxon>Ixodida</taxon>
        <taxon>Ixodoidea</taxon>
        <taxon>Ixodidae</taxon>
        <taxon>Ixodinae</taxon>
        <taxon>Ixodes</taxon>
    </lineage>
</organism>
<feature type="non-terminal residue" evidence="1">
    <location>
        <position position="63"/>
    </location>
</feature>
<evidence type="ECO:0000313" key="1">
    <source>
        <dbReference type="EMBL" id="KAG0425487.1"/>
    </source>
</evidence>
<accession>A0AC60PW61</accession>
<keyword evidence="2" id="KW-1185">Reference proteome</keyword>
<dbReference type="EMBL" id="JABSTQ010009836">
    <property type="protein sequence ID" value="KAG0425487.1"/>
    <property type="molecule type" value="Genomic_DNA"/>
</dbReference>
<proteinExistence type="predicted"/>
<protein>
    <submittedName>
        <fullName evidence="1">Uncharacterized protein</fullName>
    </submittedName>
</protein>